<evidence type="ECO:0000313" key="2">
    <source>
        <dbReference type="Proteomes" id="UP001497444"/>
    </source>
</evidence>
<name>A0ABP0WL71_9BRYO</name>
<protein>
    <submittedName>
        <fullName evidence="1">Uncharacterized protein</fullName>
    </submittedName>
</protein>
<reference evidence="1" key="1">
    <citation type="submission" date="2024-02" db="EMBL/GenBank/DDBJ databases">
        <authorList>
            <consortium name="ELIXIR-Norway"/>
            <consortium name="Elixir Norway"/>
        </authorList>
    </citation>
    <scope>NUCLEOTIDE SEQUENCE</scope>
</reference>
<accession>A0ABP0WL71</accession>
<dbReference type="Proteomes" id="UP001497444">
    <property type="component" value="Chromosome 19"/>
</dbReference>
<gene>
    <name evidence="1" type="ORF">CSSPJE1EN1_LOCUS12404</name>
</gene>
<proteinExistence type="predicted"/>
<evidence type="ECO:0000313" key="1">
    <source>
        <dbReference type="EMBL" id="CAK9266926.1"/>
    </source>
</evidence>
<sequence length="168" mass="18243">MRTLGDRLTIVYITQVPQDVQQRAKSPTISYQPFMMNSSSIPSFYSSGTRSSIVDCKPHLDSRSVTSPTGDSSFRYNASLASAIEERISNPSCVSDGSGIENLIPGSDGGGIENLSSVSDGGGIENPIPVSDEWLKAFLMIWVIIMNSVLGSSQEAYKGEMRRQKKNK</sequence>
<dbReference type="EMBL" id="OZ020114">
    <property type="protein sequence ID" value="CAK9266926.1"/>
    <property type="molecule type" value="Genomic_DNA"/>
</dbReference>
<keyword evidence="2" id="KW-1185">Reference proteome</keyword>
<organism evidence="1 2">
    <name type="scientific">Sphagnum jensenii</name>
    <dbReference type="NCBI Taxonomy" id="128206"/>
    <lineage>
        <taxon>Eukaryota</taxon>
        <taxon>Viridiplantae</taxon>
        <taxon>Streptophyta</taxon>
        <taxon>Embryophyta</taxon>
        <taxon>Bryophyta</taxon>
        <taxon>Sphagnophytina</taxon>
        <taxon>Sphagnopsida</taxon>
        <taxon>Sphagnales</taxon>
        <taxon>Sphagnaceae</taxon>
        <taxon>Sphagnum</taxon>
    </lineage>
</organism>